<dbReference type="GO" id="GO:0004601">
    <property type="term" value="F:peroxidase activity"/>
    <property type="evidence" value="ECO:0007669"/>
    <property type="project" value="UniProtKB-KW"/>
</dbReference>
<feature type="signal peptide" evidence="7">
    <location>
        <begin position="1"/>
        <end position="21"/>
    </location>
</feature>
<proteinExistence type="inferred from homology"/>
<dbReference type="GO" id="GO:0042744">
    <property type="term" value="P:hydrogen peroxide catabolic process"/>
    <property type="evidence" value="ECO:0007669"/>
    <property type="project" value="TreeGrafter"/>
</dbReference>
<keyword evidence="1" id="KW-0575">Peroxidase</keyword>
<evidence type="ECO:0000313" key="9">
    <source>
        <dbReference type="EMBL" id="CAD8846879.1"/>
    </source>
</evidence>
<protein>
    <recommendedName>
        <fullName evidence="8">Plant heme peroxidase family profile domain-containing protein</fullName>
    </recommendedName>
</protein>
<dbReference type="GO" id="GO:0020037">
    <property type="term" value="F:heme binding"/>
    <property type="evidence" value="ECO:0007669"/>
    <property type="project" value="InterPro"/>
</dbReference>
<dbReference type="EMBL" id="HBFQ01030110">
    <property type="protein sequence ID" value="CAD8846879.1"/>
    <property type="molecule type" value="Transcribed_RNA"/>
</dbReference>
<keyword evidence="2" id="KW-0349">Heme</keyword>
<dbReference type="Gene3D" id="1.10.520.10">
    <property type="match status" value="1"/>
</dbReference>
<comment type="similarity">
    <text evidence="6">Belongs to the peroxidase family.</text>
</comment>
<evidence type="ECO:0000256" key="6">
    <source>
        <dbReference type="RuleBase" id="RU004241"/>
    </source>
</evidence>
<dbReference type="AlphaFoldDB" id="A0A7S1A9G7"/>
<keyword evidence="5" id="KW-0408">Iron</keyword>
<evidence type="ECO:0000259" key="8">
    <source>
        <dbReference type="Pfam" id="PF00141"/>
    </source>
</evidence>
<dbReference type="SUPFAM" id="SSF48113">
    <property type="entry name" value="Heme-dependent peroxidases"/>
    <property type="match status" value="1"/>
</dbReference>
<keyword evidence="7" id="KW-0732">Signal</keyword>
<dbReference type="GO" id="GO:0034599">
    <property type="term" value="P:cellular response to oxidative stress"/>
    <property type="evidence" value="ECO:0007669"/>
    <property type="project" value="InterPro"/>
</dbReference>
<dbReference type="Gene3D" id="1.10.420.10">
    <property type="entry name" value="Peroxidase, domain 2"/>
    <property type="match status" value="1"/>
</dbReference>
<feature type="domain" description="Plant heme peroxidase family profile" evidence="8">
    <location>
        <begin position="115"/>
        <end position="290"/>
    </location>
</feature>
<evidence type="ECO:0000256" key="5">
    <source>
        <dbReference type="ARBA" id="ARBA00023004"/>
    </source>
</evidence>
<keyword evidence="3" id="KW-0479">Metal-binding</keyword>
<keyword evidence="4" id="KW-0560">Oxidoreductase</keyword>
<dbReference type="InterPro" id="IPR044831">
    <property type="entry name" value="Ccp1-like"/>
</dbReference>
<organism evidence="9">
    <name type="scientific">Noctiluca scintillans</name>
    <name type="common">Sea sparkle</name>
    <name type="synonym">Red tide dinoflagellate</name>
    <dbReference type="NCBI Taxonomy" id="2966"/>
    <lineage>
        <taxon>Eukaryota</taxon>
        <taxon>Sar</taxon>
        <taxon>Alveolata</taxon>
        <taxon>Dinophyceae</taxon>
        <taxon>Noctilucales</taxon>
        <taxon>Noctilucaceae</taxon>
        <taxon>Noctiluca</taxon>
    </lineage>
</organism>
<sequence>MVDLWRGLFLLFLFAPPCVSGDQLCNADCAVEPSLVEPSLFQRTLNRAITTNTTEEGVSERQSVAQLFHCSHGAAKRTTCMTTHTHTRIVTGVRELWSLLSPLCDEVGCSQAEWAGCILRMVGHDSMDLVSGQGGGADACLDLSDPINRGLERCLVQGVEGVTLMELYEEHCASVSLADFLVIAAETVMTAARELVLLHSPHRKPLTLSPFRFGRTTLEVCEFSRGRLPDPEGDCSDVERVLIGAMGLNWANVVAVLGLHTFGRADVQDSGYDGWWTEPTRSRELNNDYAISMVTHGWRAQVGVHDNPGRNQWEIAGEFAPTTKQGHRMMLNTDLCLSYQEDDDGTTPLHAATSQCCAWVAPTLLGEAVKQSGVYCGTPAAKLDFAAEHRKDCCGYNFTGARQDDCGSSFDALGPAYPYVESQANEEEKFLLQLAHGWEASTTKGITGLKPLDGCAGATP</sequence>
<feature type="chain" id="PRO_5030844195" description="Plant heme peroxidase family profile domain-containing protein" evidence="7">
    <location>
        <begin position="22"/>
        <end position="460"/>
    </location>
</feature>
<dbReference type="InterPro" id="IPR010255">
    <property type="entry name" value="Haem_peroxidase_sf"/>
</dbReference>
<dbReference type="PRINTS" id="PR00458">
    <property type="entry name" value="PEROXIDASE"/>
</dbReference>
<accession>A0A7S1A9G7</accession>
<dbReference type="Pfam" id="PF00141">
    <property type="entry name" value="peroxidase"/>
    <property type="match status" value="1"/>
</dbReference>
<dbReference type="InterPro" id="IPR002016">
    <property type="entry name" value="Haem_peroxidase"/>
</dbReference>
<evidence type="ECO:0000256" key="4">
    <source>
        <dbReference type="ARBA" id="ARBA00023002"/>
    </source>
</evidence>
<evidence type="ECO:0000256" key="1">
    <source>
        <dbReference type="ARBA" id="ARBA00022559"/>
    </source>
</evidence>
<dbReference type="PANTHER" id="PTHR31356">
    <property type="entry name" value="THYLAKOID LUMENAL 29 KDA PROTEIN, CHLOROPLASTIC-RELATED"/>
    <property type="match status" value="1"/>
</dbReference>
<dbReference type="GO" id="GO:0000302">
    <property type="term" value="P:response to reactive oxygen species"/>
    <property type="evidence" value="ECO:0007669"/>
    <property type="project" value="TreeGrafter"/>
</dbReference>
<dbReference type="GO" id="GO:0046872">
    <property type="term" value="F:metal ion binding"/>
    <property type="evidence" value="ECO:0007669"/>
    <property type="project" value="UniProtKB-KW"/>
</dbReference>
<evidence type="ECO:0000256" key="7">
    <source>
        <dbReference type="SAM" id="SignalP"/>
    </source>
</evidence>
<reference evidence="9" key="1">
    <citation type="submission" date="2021-01" db="EMBL/GenBank/DDBJ databases">
        <authorList>
            <person name="Corre E."/>
            <person name="Pelletier E."/>
            <person name="Niang G."/>
            <person name="Scheremetjew M."/>
            <person name="Finn R."/>
            <person name="Kale V."/>
            <person name="Holt S."/>
            <person name="Cochrane G."/>
            <person name="Meng A."/>
            <person name="Brown T."/>
            <person name="Cohen L."/>
        </authorList>
    </citation>
    <scope>NUCLEOTIDE SEQUENCE</scope>
</reference>
<dbReference type="PANTHER" id="PTHR31356:SF36">
    <property type="entry name" value="L-ASCORBATE PEROXIDASE 3"/>
    <property type="match status" value="1"/>
</dbReference>
<gene>
    <name evidence="9" type="ORF">NSCI0253_LOCUS21229</name>
</gene>
<evidence type="ECO:0000256" key="2">
    <source>
        <dbReference type="ARBA" id="ARBA00022617"/>
    </source>
</evidence>
<name>A0A7S1A9G7_NOCSC</name>
<evidence type="ECO:0000256" key="3">
    <source>
        <dbReference type="ARBA" id="ARBA00022723"/>
    </source>
</evidence>